<name>A0A399EVA7_9DEIN</name>
<evidence type="ECO:0000313" key="9">
    <source>
        <dbReference type="EMBL" id="RIH88567.1"/>
    </source>
</evidence>
<evidence type="ECO:0000256" key="1">
    <source>
        <dbReference type="ARBA" id="ARBA00004651"/>
    </source>
</evidence>
<feature type="transmembrane region" description="Helical" evidence="7">
    <location>
        <begin position="205"/>
        <end position="225"/>
    </location>
</feature>
<evidence type="ECO:0000313" key="10">
    <source>
        <dbReference type="Proteomes" id="UP000265341"/>
    </source>
</evidence>
<feature type="domain" description="ABC transmembrane type-1" evidence="8">
    <location>
        <begin position="96"/>
        <end position="332"/>
    </location>
</feature>
<dbReference type="GO" id="GO:0005886">
    <property type="term" value="C:plasma membrane"/>
    <property type="evidence" value="ECO:0007669"/>
    <property type="project" value="UniProtKB-SubCell"/>
</dbReference>
<feature type="transmembrane region" description="Helical" evidence="7">
    <location>
        <begin position="263"/>
        <end position="291"/>
    </location>
</feature>
<evidence type="ECO:0000256" key="7">
    <source>
        <dbReference type="RuleBase" id="RU363032"/>
    </source>
</evidence>
<dbReference type="Pfam" id="PF19300">
    <property type="entry name" value="BPD_transp_1_N"/>
    <property type="match status" value="1"/>
</dbReference>
<feature type="transmembrane region" description="Helical" evidence="7">
    <location>
        <begin position="104"/>
        <end position="123"/>
    </location>
</feature>
<dbReference type="CDD" id="cd06261">
    <property type="entry name" value="TM_PBP2"/>
    <property type="match status" value="1"/>
</dbReference>
<dbReference type="EMBL" id="QWLA01000009">
    <property type="protein sequence ID" value="RIH88567.1"/>
    <property type="molecule type" value="Genomic_DNA"/>
</dbReference>
<dbReference type="Gene3D" id="1.10.3720.10">
    <property type="entry name" value="MetI-like"/>
    <property type="match status" value="1"/>
</dbReference>
<keyword evidence="2 7" id="KW-0813">Transport</keyword>
<evidence type="ECO:0000256" key="6">
    <source>
        <dbReference type="ARBA" id="ARBA00023136"/>
    </source>
</evidence>
<keyword evidence="5 7" id="KW-1133">Transmembrane helix</keyword>
<keyword evidence="6 7" id="KW-0472">Membrane</keyword>
<accession>A0A399EVA7</accession>
<protein>
    <submittedName>
        <fullName evidence="9">Putative D,D-dipeptide transport system permease protein DdpB</fullName>
    </submittedName>
</protein>
<dbReference type="InterPro" id="IPR045621">
    <property type="entry name" value="BPD_transp_1_N"/>
</dbReference>
<keyword evidence="10" id="KW-1185">Reference proteome</keyword>
<comment type="caution">
    <text evidence="9">The sequence shown here is derived from an EMBL/GenBank/DDBJ whole genome shotgun (WGS) entry which is preliminary data.</text>
</comment>
<dbReference type="GO" id="GO:0071916">
    <property type="term" value="F:dipeptide transmembrane transporter activity"/>
    <property type="evidence" value="ECO:0007669"/>
    <property type="project" value="TreeGrafter"/>
</dbReference>
<reference evidence="9 10" key="1">
    <citation type="submission" date="2018-08" db="EMBL/GenBank/DDBJ databases">
        <title>Meiothermus roseus NBRC 110900 genome sequencing project.</title>
        <authorList>
            <person name="Da Costa M.S."/>
            <person name="Albuquerque L."/>
            <person name="Raposo P."/>
            <person name="Froufe H.J.C."/>
            <person name="Barroso C.S."/>
            <person name="Egas C."/>
        </authorList>
    </citation>
    <scope>NUCLEOTIDE SEQUENCE [LARGE SCALE GENOMIC DNA]</scope>
    <source>
        <strain evidence="9 10">NBRC 110900</strain>
    </source>
</reference>
<dbReference type="InterPro" id="IPR035906">
    <property type="entry name" value="MetI-like_sf"/>
</dbReference>
<evidence type="ECO:0000256" key="5">
    <source>
        <dbReference type="ARBA" id="ARBA00022989"/>
    </source>
</evidence>
<feature type="transmembrane region" description="Helical" evidence="7">
    <location>
        <begin position="311"/>
        <end position="335"/>
    </location>
</feature>
<dbReference type="RefSeq" id="WP_182482663.1">
    <property type="nucleotide sequence ID" value="NZ_QWLA01000009.1"/>
</dbReference>
<gene>
    <name evidence="9" type="primary">ddpB_1</name>
    <name evidence="9" type="ORF">Mrose_00799</name>
</gene>
<evidence type="ECO:0000256" key="4">
    <source>
        <dbReference type="ARBA" id="ARBA00022692"/>
    </source>
</evidence>
<dbReference type="SUPFAM" id="SSF161098">
    <property type="entry name" value="MetI-like"/>
    <property type="match status" value="1"/>
</dbReference>
<evidence type="ECO:0000256" key="3">
    <source>
        <dbReference type="ARBA" id="ARBA00022475"/>
    </source>
</evidence>
<dbReference type="AlphaFoldDB" id="A0A399EVA7"/>
<organism evidence="9 10">
    <name type="scientific">Calidithermus roseus</name>
    <dbReference type="NCBI Taxonomy" id="1644118"/>
    <lineage>
        <taxon>Bacteria</taxon>
        <taxon>Thermotogati</taxon>
        <taxon>Deinococcota</taxon>
        <taxon>Deinococci</taxon>
        <taxon>Thermales</taxon>
        <taxon>Thermaceae</taxon>
        <taxon>Calidithermus</taxon>
    </lineage>
</organism>
<evidence type="ECO:0000259" key="8">
    <source>
        <dbReference type="PROSITE" id="PS50928"/>
    </source>
</evidence>
<keyword evidence="3" id="KW-1003">Cell membrane</keyword>
<dbReference type="Pfam" id="PF00528">
    <property type="entry name" value="BPD_transp_1"/>
    <property type="match status" value="1"/>
</dbReference>
<dbReference type="InterPro" id="IPR000515">
    <property type="entry name" value="MetI-like"/>
</dbReference>
<dbReference type="PANTHER" id="PTHR43163">
    <property type="entry name" value="DIPEPTIDE TRANSPORT SYSTEM PERMEASE PROTEIN DPPB-RELATED"/>
    <property type="match status" value="1"/>
</dbReference>
<dbReference type="Proteomes" id="UP000265341">
    <property type="component" value="Unassembled WGS sequence"/>
</dbReference>
<evidence type="ECO:0000256" key="2">
    <source>
        <dbReference type="ARBA" id="ARBA00022448"/>
    </source>
</evidence>
<proteinExistence type="inferred from homology"/>
<keyword evidence="4 7" id="KW-0812">Transmembrane</keyword>
<dbReference type="PANTHER" id="PTHR43163:SF6">
    <property type="entry name" value="DIPEPTIDE TRANSPORT SYSTEM PERMEASE PROTEIN DPPB-RELATED"/>
    <property type="match status" value="1"/>
</dbReference>
<comment type="similarity">
    <text evidence="7">Belongs to the binding-protein-dependent transport system permease family.</text>
</comment>
<dbReference type="PROSITE" id="PS50928">
    <property type="entry name" value="ABC_TM1"/>
    <property type="match status" value="1"/>
</dbReference>
<feature type="transmembrane region" description="Helical" evidence="7">
    <location>
        <begin position="135"/>
        <end position="160"/>
    </location>
</feature>
<sequence length="342" mass="37595">MTAFILRRLMALPLVLLALSLAIVGLLQTLSPAERAAAFVTNENQLRNLEAIIREKGLDQPFHVQYWNWLREVLRGNLGFSKASNQPVFETIAERFPATVELTLFSLFPILGFGIWLGTRAGLNKDRFIDQFTRVFTVITNNIPTFVLGIILLVIFYGLLGLAPGPGQVSPENQVNLIINPIPRVTGMLSIDALLAGNWAVFWDVLHHMFLPVITLSTVITAGMIKVMRSSLIEVLSQDYVRTARAKGLPERTVNLKHARRNALIPVATIGGFVVLGLLSGALFTETIFAWPGIGSWGAETATRFDVPGLLGFALLSGILTVLANLAVDIIYALIDPRVRFD</sequence>
<comment type="subcellular location">
    <subcellularLocation>
        <location evidence="1 7">Cell membrane</location>
        <topology evidence="1 7">Multi-pass membrane protein</topology>
    </subcellularLocation>
</comment>